<evidence type="ECO:0000313" key="2">
    <source>
        <dbReference type="EMBL" id="CAB1447272.1"/>
    </source>
</evidence>
<feature type="compositionally biased region" description="Basic and acidic residues" evidence="1">
    <location>
        <begin position="29"/>
        <end position="41"/>
    </location>
</feature>
<dbReference type="Proteomes" id="UP001153269">
    <property type="component" value="Unassembled WGS sequence"/>
</dbReference>
<dbReference type="AlphaFoldDB" id="A0A9N7V7K6"/>
<organism evidence="2 3">
    <name type="scientific">Pleuronectes platessa</name>
    <name type="common">European plaice</name>
    <dbReference type="NCBI Taxonomy" id="8262"/>
    <lineage>
        <taxon>Eukaryota</taxon>
        <taxon>Metazoa</taxon>
        <taxon>Chordata</taxon>
        <taxon>Craniata</taxon>
        <taxon>Vertebrata</taxon>
        <taxon>Euteleostomi</taxon>
        <taxon>Actinopterygii</taxon>
        <taxon>Neopterygii</taxon>
        <taxon>Teleostei</taxon>
        <taxon>Neoteleostei</taxon>
        <taxon>Acanthomorphata</taxon>
        <taxon>Carangaria</taxon>
        <taxon>Pleuronectiformes</taxon>
        <taxon>Pleuronectoidei</taxon>
        <taxon>Pleuronectidae</taxon>
        <taxon>Pleuronectes</taxon>
    </lineage>
</organism>
<evidence type="ECO:0000256" key="1">
    <source>
        <dbReference type="SAM" id="MobiDB-lite"/>
    </source>
</evidence>
<protein>
    <submittedName>
        <fullName evidence="2">Uncharacterized protein</fullName>
    </submittedName>
</protein>
<keyword evidence="3" id="KW-1185">Reference proteome</keyword>
<accession>A0A9N7V7K6</accession>
<gene>
    <name evidence="2" type="ORF">PLEPLA_LOCUS34966</name>
</gene>
<comment type="caution">
    <text evidence="2">The sequence shown here is derived from an EMBL/GenBank/DDBJ whole genome shotgun (WGS) entry which is preliminary data.</text>
</comment>
<sequence>MAATPVVCSHAFAVDGEGVLLRSGAVSNEQRDGGEGERESEGGGGTLRDGHEGKVWWKKGAAVSATLSSARGGFCVALQEGVVSQRLYTLPSKTDSQPALAPDKTLRNPRERGGENLIRIINQEVVQSHLYSSHCSRQVALRREGGVFTPPPDAVCWCSSHIPKALFKASSSR</sequence>
<evidence type="ECO:0000313" key="3">
    <source>
        <dbReference type="Proteomes" id="UP001153269"/>
    </source>
</evidence>
<reference evidence="2" key="1">
    <citation type="submission" date="2020-03" db="EMBL/GenBank/DDBJ databases">
        <authorList>
            <person name="Weist P."/>
        </authorList>
    </citation>
    <scope>NUCLEOTIDE SEQUENCE</scope>
</reference>
<feature type="region of interest" description="Disordered" evidence="1">
    <location>
        <begin position="25"/>
        <end position="51"/>
    </location>
</feature>
<dbReference type="EMBL" id="CADEAL010003941">
    <property type="protein sequence ID" value="CAB1447272.1"/>
    <property type="molecule type" value="Genomic_DNA"/>
</dbReference>
<name>A0A9N7V7K6_PLEPL</name>
<proteinExistence type="predicted"/>